<feature type="compositionally biased region" description="Basic and acidic residues" evidence="1">
    <location>
        <begin position="57"/>
        <end position="69"/>
    </location>
</feature>
<evidence type="ECO:0008006" key="4">
    <source>
        <dbReference type="Google" id="ProtNLM"/>
    </source>
</evidence>
<dbReference type="InterPro" id="IPR044925">
    <property type="entry name" value="His-Me_finger_sf"/>
</dbReference>
<dbReference type="GO" id="GO:0004519">
    <property type="term" value="F:endonuclease activity"/>
    <property type="evidence" value="ECO:0007669"/>
    <property type="project" value="InterPro"/>
</dbReference>
<dbReference type="SUPFAM" id="SSF54060">
    <property type="entry name" value="His-Me finger endonucleases"/>
    <property type="match status" value="1"/>
</dbReference>
<feature type="region of interest" description="Disordered" evidence="1">
    <location>
        <begin position="391"/>
        <end position="411"/>
    </location>
</feature>
<dbReference type="AlphaFoldDB" id="A0A6A6QA60"/>
<feature type="region of interest" description="Disordered" evidence="1">
    <location>
        <begin position="31"/>
        <end position="119"/>
    </location>
</feature>
<reference evidence="2" key="1">
    <citation type="journal article" date="2020" name="Stud. Mycol.">
        <title>101 Dothideomycetes genomes: a test case for predicting lifestyles and emergence of pathogens.</title>
        <authorList>
            <person name="Haridas S."/>
            <person name="Albert R."/>
            <person name="Binder M."/>
            <person name="Bloem J."/>
            <person name="Labutti K."/>
            <person name="Salamov A."/>
            <person name="Andreopoulos B."/>
            <person name="Baker S."/>
            <person name="Barry K."/>
            <person name="Bills G."/>
            <person name="Bluhm B."/>
            <person name="Cannon C."/>
            <person name="Castanera R."/>
            <person name="Culley D."/>
            <person name="Daum C."/>
            <person name="Ezra D."/>
            <person name="Gonzalez J."/>
            <person name="Henrissat B."/>
            <person name="Kuo A."/>
            <person name="Liang C."/>
            <person name="Lipzen A."/>
            <person name="Lutzoni F."/>
            <person name="Magnuson J."/>
            <person name="Mondo S."/>
            <person name="Nolan M."/>
            <person name="Ohm R."/>
            <person name="Pangilinan J."/>
            <person name="Park H.-J."/>
            <person name="Ramirez L."/>
            <person name="Alfaro M."/>
            <person name="Sun H."/>
            <person name="Tritt A."/>
            <person name="Yoshinaga Y."/>
            <person name="Zwiers L.-H."/>
            <person name="Turgeon B."/>
            <person name="Goodwin S."/>
            <person name="Spatafora J."/>
            <person name="Crous P."/>
            <person name="Grigoriev I."/>
        </authorList>
    </citation>
    <scope>NUCLEOTIDE SEQUENCE</scope>
    <source>
        <strain evidence="2">CBS 269.34</strain>
    </source>
</reference>
<proteinExistence type="predicted"/>
<dbReference type="InterPro" id="IPR044930">
    <property type="entry name" value="Homing_endonuclease_His-Me"/>
</dbReference>
<dbReference type="EMBL" id="MU004200">
    <property type="protein sequence ID" value="KAF2489001.1"/>
    <property type="molecule type" value="Genomic_DNA"/>
</dbReference>
<accession>A0A6A6QA60</accession>
<evidence type="ECO:0000313" key="3">
    <source>
        <dbReference type="Proteomes" id="UP000799750"/>
    </source>
</evidence>
<evidence type="ECO:0000256" key="1">
    <source>
        <dbReference type="SAM" id="MobiDB-lite"/>
    </source>
</evidence>
<dbReference type="OrthoDB" id="3946230at2759"/>
<evidence type="ECO:0000313" key="2">
    <source>
        <dbReference type="EMBL" id="KAF2489001.1"/>
    </source>
</evidence>
<sequence>MKRNAHPQYSDAKEEEVLRERVLLSMRETSAVVISSDEEEGQVSAGGLQKRRRGGSHRSDSSHDEEERLPRKRLRAAHDGVLRKSKAQQQGRGRSKILHSPTKVPQVGAYATPESSQETVAHSVLTAPYKPQWCEPEPTLRSESSQREYEYESPSILETYDSQSLLAADARQAIGFQAGQSSSQQSTSWHFLQPSPAVLATPTSSQEVSDPKAPGIPIKERKLYVLYKLPSVYKTKLLHLVQPYIDELPQERSEDECWLYTGSRFPKNCRTLHIHFSFWVDGKRAAWSMNVGTAVMLLKGQLNPVDKYILMEEEGSLSHRCGNWTCLNTRHHCIETLSNNQSRNKCFRLPACEHEPPCLKDLKVEPVHRLRPPSPETIRMRDSMKKYLQAKRTVPSSNELSHRFAQDEPTS</sequence>
<feature type="compositionally biased region" description="Basic and acidic residues" evidence="1">
    <location>
        <begin position="400"/>
        <end position="411"/>
    </location>
</feature>
<dbReference type="Gene3D" id="3.90.75.10">
    <property type="entry name" value="Homing Intron 3 (I-ppo) Encoded Endonuclease, Chain A"/>
    <property type="match status" value="1"/>
</dbReference>
<name>A0A6A6QA60_9PEZI</name>
<gene>
    <name evidence="2" type="ORF">BU16DRAFT_545130</name>
</gene>
<dbReference type="Proteomes" id="UP000799750">
    <property type="component" value="Unassembled WGS sequence"/>
</dbReference>
<organism evidence="2 3">
    <name type="scientific">Lophium mytilinum</name>
    <dbReference type="NCBI Taxonomy" id="390894"/>
    <lineage>
        <taxon>Eukaryota</taxon>
        <taxon>Fungi</taxon>
        <taxon>Dikarya</taxon>
        <taxon>Ascomycota</taxon>
        <taxon>Pezizomycotina</taxon>
        <taxon>Dothideomycetes</taxon>
        <taxon>Pleosporomycetidae</taxon>
        <taxon>Mytilinidiales</taxon>
        <taxon>Mytilinidiaceae</taxon>
        <taxon>Lophium</taxon>
    </lineage>
</organism>
<protein>
    <recommendedName>
        <fullName evidence="4">Zinc-binding loop region of homing endonuclease domain-containing protein</fullName>
    </recommendedName>
</protein>
<keyword evidence="3" id="KW-1185">Reference proteome</keyword>